<dbReference type="PANTHER" id="PTHR43163:SF6">
    <property type="entry name" value="DIPEPTIDE TRANSPORT SYSTEM PERMEASE PROTEIN DPPB-RELATED"/>
    <property type="match status" value="1"/>
</dbReference>
<feature type="transmembrane region" description="Helical" evidence="7">
    <location>
        <begin position="179"/>
        <end position="199"/>
    </location>
</feature>
<keyword evidence="4 7" id="KW-0812">Transmembrane</keyword>
<keyword evidence="5 7" id="KW-1133">Transmembrane helix</keyword>
<protein>
    <submittedName>
        <fullName evidence="9">Peptide/nickel transport system permease protein</fullName>
    </submittedName>
</protein>
<reference evidence="9 10" key="1">
    <citation type="submission" date="2020-08" db="EMBL/GenBank/DDBJ databases">
        <title>Sequencing the genomes of 1000 actinobacteria strains.</title>
        <authorList>
            <person name="Klenk H.-P."/>
        </authorList>
    </citation>
    <scope>NUCLEOTIDE SEQUENCE [LARGE SCALE GENOMIC DNA]</scope>
    <source>
        <strain evidence="9 10">DSM 102030</strain>
    </source>
</reference>
<evidence type="ECO:0000256" key="1">
    <source>
        <dbReference type="ARBA" id="ARBA00004651"/>
    </source>
</evidence>
<feature type="transmembrane region" description="Helical" evidence="7">
    <location>
        <begin position="136"/>
        <end position="159"/>
    </location>
</feature>
<evidence type="ECO:0000256" key="4">
    <source>
        <dbReference type="ARBA" id="ARBA00022692"/>
    </source>
</evidence>
<feature type="transmembrane region" description="Helical" evidence="7">
    <location>
        <begin position="101"/>
        <end position="124"/>
    </location>
</feature>
<dbReference type="PROSITE" id="PS50928">
    <property type="entry name" value="ABC_TM1"/>
    <property type="match status" value="1"/>
</dbReference>
<evidence type="ECO:0000259" key="8">
    <source>
        <dbReference type="PROSITE" id="PS50928"/>
    </source>
</evidence>
<dbReference type="Pfam" id="PF00528">
    <property type="entry name" value="BPD_transp_1"/>
    <property type="match status" value="1"/>
</dbReference>
<keyword evidence="10" id="KW-1185">Reference proteome</keyword>
<dbReference type="Gene3D" id="1.10.3720.10">
    <property type="entry name" value="MetI-like"/>
    <property type="match status" value="1"/>
</dbReference>
<evidence type="ECO:0000256" key="6">
    <source>
        <dbReference type="ARBA" id="ARBA00023136"/>
    </source>
</evidence>
<evidence type="ECO:0000256" key="2">
    <source>
        <dbReference type="ARBA" id="ARBA00022448"/>
    </source>
</evidence>
<dbReference type="Pfam" id="PF19300">
    <property type="entry name" value="BPD_transp_1_N"/>
    <property type="match status" value="1"/>
</dbReference>
<evidence type="ECO:0000313" key="9">
    <source>
        <dbReference type="EMBL" id="MBB4934961.1"/>
    </source>
</evidence>
<dbReference type="Proteomes" id="UP000523007">
    <property type="component" value="Unassembled WGS sequence"/>
</dbReference>
<comment type="subcellular location">
    <subcellularLocation>
        <location evidence="1 7">Cell membrane</location>
        <topology evidence="1 7">Multi-pass membrane protein</topology>
    </subcellularLocation>
</comment>
<evidence type="ECO:0000256" key="7">
    <source>
        <dbReference type="RuleBase" id="RU363032"/>
    </source>
</evidence>
<dbReference type="InterPro" id="IPR000515">
    <property type="entry name" value="MetI-like"/>
</dbReference>
<sequence>MTTLRLVLRRVAATVPMLILVAVLTFAMVSLTPGDPAVIMAGESASPELIEETRESMGLDEPLTVQFVNWVSGAAVGDLGTSFADERPVADLILERLPVTLSLTFGSVLIGLLIAIPAGVFAAVRRGSLADRATIFLTSLGISAPEFFLGLMIVLVFALTLGWFPATGYVPLVEDPGMWALHLVLPCLALGLGVAAELARQVRGSMREVLEHDYIQTARAKGVSTTSVLVKHGLKNAAVPVVTVLGLQVRRLLGGTVVIEQVFIMDGVGDLAVSSVFQRDLPALMGIALVAAVIVLLVNLVVDLSYSYFDPKVRVS</sequence>
<proteinExistence type="inferred from homology"/>
<feature type="transmembrane region" description="Helical" evidence="7">
    <location>
        <begin position="281"/>
        <end position="302"/>
    </location>
</feature>
<dbReference type="GO" id="GO:0071916">
    <property type="term" value="F:dipeptide transmembrane transporter activity"/>
    <property type="evidence" value="ECO:0007669"/>
    <property type="project" value="TreeGrafter"/>
</dbReference>
<organism evidence="9 10">
    <name type="scientific">Lipingzhangella halophila</name>
    <dbReference type="NCBI Taxonomy" id="1783352"/>
    <lineage>
        <taxon>Bacteria</taxon>
        <taxon>Bacillati</taxon>
        <taxon>Actinomycetota</taxon>
        <taxon>Actinomycetes</taxon>
        <taxon>Streptosporangiales</taxon>
        <taxon>Nocardiopsidaceae</taxon>
        <taxon>Lipingzhangella</taxon>
    </lineage>
</organism>
<dbReference type="SUPFAM" id="SSF161098">
    <property type="entry name" value="MetI-like"/>
    <property type="match status" value="1"/>
</dbReference>
<dbReference type="InterPro" id="IPR035906">
    <property type="entry name" value="MetI-like_sf"/>
</dbReference>
<dbReference type="EMBL" id="JACHJT010000002">
    <property type="protein sequence ID" value="MBB4934961.1"/>
    <property type="molecule type" value="Genomic_DNA"/>
</dbReference>
<feature type="domain" description="ABC transmembrane type-1" evidence="8">
    <location>
        <begin position="97"/>
        <end position="306"/>
    </location>
</feature>
<dbReference type="CDD" id="cd06261">
    <property type="entry name" value="TM_PBP2"/>
    <property type="match status" value="1"/>
</dbReference>
<dbReference type="InterPro" id="IPR045621">
    <property type="entry name" value="BPD_transp_1_N"/>
</dbReference>
<dbReference type="AlphaFoldDB" id="A0A7W7RNZ9"/>
<evidence type="ECO:0000256" key="3">
    <source>
        <dbReference type="ARBA" id="ARBA00022475"/>
    </source>
</evidence>
<keyword evidence="6 7" id="KW-0472">Membrane</keyword>
<feature type="transmembrane region" description="Helical" evidence="7">
    <location>
        <begin position="12"/>
        <end position="31"/>
    </location>
</feature>
<evidence type="ECO:0000313" key="10">
    <source>
        <dbReference type="Proteomes" id="UP000523007"/>
    </source>
</evidence>
<evidence type="ECO:0000256" key="5">
    <source>
        <dbReference type="ARBA" id="ARBA00022989"/>
    </source>
</evidence>
<dbReference type="RefSeq" id="WP_184584724.1">
    <property type="nucleotide sequence ID" value="NZ_JACHJT010000002.1"/>
</dbReference>
<dbReference type="GO" id="GO:0005886">
    <property type="term" value="C:plasma membrane"/>
    <property type="evidence" value="ECO:0007669"/>
    <property type="project" value="UniProtKB-SubCell"/>
</dbReference>
<dbReference type="PANTHER" id="PTHR43163">
    <property type="entry name" value="DIPEPTIDE TRANSPORT SYSTEM PERMEASE PROTEIN DPPB-RELATED"/>
    <property type="match status" value="1"/>
</dbReference>
<name>A0A7W7RNZ9_9ACTN</name>
<gene>
    <name evidence="9" type="ORF">F4561_005855</name>
</gene>
<accession>A0A7W7RNZ9</accession>
<keyword evidence="3" id="KW-1003">Cell membrane</keyword>
<comment type="similarity">
    <text evidence="7">Belongs to the binding-protein-dependent transport system permease family.</text>
</comment>
<comment type="caution">
    <text evidence="9">The sequence shown here is derived from an EMBL/GenBank/DDBJ whole genome shotgun (WGS) entry which is preliminary data.</text>
</comment>
<keyword evidence="2 7" id="KW-0813">Transport</keyword>